<evidence type="ECO:0000259" key="2">
    <source>
        <dbReference type="PROSITE" id="PS50943"/>
    </source>
</evidence>
<keyword evidence="4" id="KW-1185">Reference proteome</keyword>
<evidence type="ECO:0000313" key="4">
    <source>
        <dbReference type="Proteomes" id="UP001595387"/>
    </source>
</evidence>
<dbReference type="PROSITE" id="PS50943">
    <property type="entry name" value="HTH_CROC1"/>
    <property type="match status" value="1"/>
</dbReference>
<dbReference type="SUPFAM" id="SSF47413">
    <property type="entry name" value="lambda repressor-like DNA-binding domains"/>
    <property type="match status" value="1"/>
</dbReference>
<proteinExistence type="predicted"/>
<dbReference type="Proteomes" id="UP001595387">
    <property type="component" value="Unassembled WGS sequence"/>
</dbReference>
<protein>
    <submittedName>
        <fullName evidence="3">Helix-turn-helix domain-containing protein</fullName>
    </submittedName>
</protein>
<dbReference type="EMBL" id="JBHRRZ010000008">
    <property type="protein sequence ID" value="MFC2947557.1"/>
    <property type="molecule type" value="Genomic_DNA"/>
</dbReference>
<feature type="domain" description="HTH cro/C1-type" evidence="2">
    <location>
        <begin position="6"/>
        <end position="60"/>
    </location>
</feature>
<comment type="caution">
    <text evidence="3">The sequence shown here is derived from an EMBL/GenBank/DDBJ whole genome shotgun (WGS) entry which is preliminary data.</text>
</comment>
<gene>
    <name evidence="3" type="ORF">ACFODW_04225</name>
</gene>
<dbReference type="Pfam" id="PF01381">
    <property type="entry name" value="HTH_3"/>
    <property type="match status" value="1"/>
</dbReference>
<dbReference type="Gene3D" id="1.10.260.40">
    <property type="entry name" value="lambda repressor-like DNA-binding domains"/>
    <property type="match status" value="1"/>
</dbReference>
<name>A0ABV7A3H3_9BACI</name>
<dbReference type="PANTHER" id="PTHR46558:SF4">
    <property type="entry name" value="DNA-BIDING PHAGE PROTEIN"/>
    <property type="match status" value="1"/>
</dbReference>
<evidence type="ECO:0000256" key="1">
    <source>
        <dbReference type="ARBA" id="ARBA00023125"/>
    </source>
</evidence>
<organism evidence="3 4">
    <name type="scientific">Virgibacillus sediminis</name>
    <dbReference type="NCBI Taxonomy" id="202260"/>
    <lineage>
        <taxon>Bacteria</taxon>
        <taxon>Bacillati</taxon>
        <taxon>Bacillota</taxon>
        <taxon>Bacilli</taxon>
        <taxon>Bacillales</taxon>
        <taxon>Bacillaceae</taxon>
        <taxon>Virgibacillus</taxon>
    </lineage>
</organism>
<dbReference type="InterPro" id="IPR001387">
    <property type="entry name" value="Cro/C1-type_HTH"/>
</dbReference>
<dbReference type="InterPro" id="IPR010982">
    <property type="entry name" value="Lambda_DNA-bd_dom_sf"/>
</dbReference>
<sequence>MLRERLKQRRKELKLTQEELAAKLHTTKATISNYESGYSNPPNKTLKELAKHLDTSTDYLLGVSTYSPSTGDMSVKEEPAFYEAISDPELKRWYKELPKSDEEDLRKLRKMWDIIKNEEK</sequence>
<keyword evidence="1" id="KW-0238">DNA-binding</keyword>
<evidence type="ECO:0000313" key="3">
    <source>
        <dbReference type="EMBL" id="MFC2947557.1"/>
    </source>
</evidence>
<dbReference type="SMART" id="SM00530">
    <property type="entry name" value="HTH_XRE"/>
    <property type="match status" value="1"/>
</dbReference>
<dbReference type="PANTHER" id="PTHR46558">
    <property type="entry name" value="TRACRIPTIONAL REGULATORY PROTEIN-RELATED-RELATED"/>
    <property type="match status" value="1"/>
</dbReference>
<dbReference type="CDD" id="cd00093">
    <property type="entry name" value="HTH_XRE"/>
    <property type="match status" value="1"/>
</dbReference>
<reference evidence="4" key="1">
    <citation type="journal article" date="2019" name="Int. J. Syst. Evol. Microbiol.">
        <title>The Global Catalogue of Microorganisms (GCM) 10K type strain sequencing project: providing services to taxonomists for standard genome sequencing and annotation.</title>
        <authorList>
            <consortium name="The Broad Institute Genomics Platform"/>
            <consortium name="The Broad Institute Genome Sequencing Center for Infectious Disease"/>
            <person name="Wu L."/>
            <person name="Ma J."/>
        </authorList>
    </citation>
    <scope>NUCLEOTIDE SEQUENCE [LARGE SCALE GENOMIC DNA]</scope>
    <source>
        <strain evidence="4">KCTC 13193</strain>
    </source>
</reference>
<dbReference type="RefSeq" id="WP_390303439.1">
    <property type="nucleotide sequence ID" value="NZ_JBHRRZ010000008.1"/>
</dbReference>
<accession>A0ABV7A3H3</accession>